<dbReference type="AlphaFoldDB" id="Q8GNJ0"/>
<dbReference type="Pfam" id="PF00005">
    <property type="entry name" value="ABC_tran"/>
    <property type="match status" value="1"/>
</dbReference>
<accession>Q8GNJ0</accession>
<dbReference type="PANTHER" id="PTHR42788:SF13">
    <property type="entry name" value="ALIPHATIC SULFONATES IMPORT ATP-BINDING PROTEIN SSUB"/>
    <property type="match status" value="1"/>
</dbReference>
<proteinExistence type="inferred from homology"/>
<dbReference type="SMART" id="SM00382">
    <property type="entry name" value="AAA"/>
    <property type="match status" value="1"/>
</dbReference>
<dbReference type="PROSITE" id="PS50893">
    <property type="entry name" value="ABC_TRANSPORTER_2"/>
    <property type="match status" value="1"/>
</dbReference>
<dbReference type="InterPro" id="IPR050166">
    <property type="entry name" value="ABC_transporter_ATP-bind"/>
</dbReference>
<evidence type="ECO:0000313" key="7">
    <source>
        <dbReference type="EMBL" id="AAN40988.1"/>
    </source>
</evidence>
<dbReference type="InterPro" id="IPR003439">
    <property type="entry name" value="ABC_transporter-like_ATP-bd"/>
</dbReference>
<dbReference type="Gene3D" id="3.40.50.300">
    <property type="entry name" value="P-loop containing nucleotide triphosphate hydrolases"/>
    <property type="match status" value="1"/>
</dbReference>
<dbReference type="InterPro" id="IPR027417">
    <property type="entry name" value="P-loop_NTPase"/>
</dbReference>
<feature type="domain" description="ABC transporter" evidence="6">
    <location>
        <begin position="43"/>
        <end position="273"/>
    </location>
</feature>
<sequence length="307" mass="33346">MKEATKPMRTPLGGLIELGRASVYRHPDQIPEGTHDNAYGVALEDAKVAFRLGDGRVYTAVEKAHLSVAQGEFVAIVGPTGCGKSTLLNVAAGLLKPAAGSVKIFDRPLAGLNRDTGYLFQADALFPWKTALDNVAIGLEIKGTPRAEALPRAQKWLTSVGLGAFAGRYPHMLSGGQRKRRGVAQVLIRDPKILLMDEPFGPLDAQTRQVMGNLLLDLWNADRKAVLFVTHDLEEAIALADRVVIMSAGPSSRIIGDWRVGLPRPRDIFEVRLDKEFHALHREIWSVLKDEVMKGYAQSTQAAGGGV</sequence>
<evidence type="ECO:0000256" key="4">
    <source>
        <dbReference type="ARBA" id="ARBA00022840"/>
    </source>
</evidence>
<keyword evidence="4" id="KW-0067">ATP-binding</keyword>
<evidence type="ECO:0000256" key="3">
    <source>
        <dbReference type="ARBA" id="ARBA00022741"/>
    </source>
</evidence>
<evidence type="ECO:0000256" key="2">
    <source>
        <dbReference type="ARBA" id="ARBA00022448"/>
    </source>
</evidence>
<dbReference type="PANTHER" id="PTHR42788">
    <property type="entry name" value="TAURINE IMPORT ATP-BINDING PROTEIN-RELATED"/>
    <property type="match status" value="1"/>
</dbReference>
<name>Q8GNJ0_BRAJP</name>
<gene>
    <name evidence="7" type="primary">tauB</name>
</gene>
<dbReference type="GO" id="GO:0016887">
    <property type="term" value="F:ATP hydrolysis activity"/>
    <property type="evidence" value="ECO:0007669"/>
    <property type="project" value="InterPro"/>
</dbReference>
<reference evidence="7" key="1">
    <citation type="submission" date="2002-10" db="EMBL/GenBank/DDBJ databases">
        <title>A TnKPK2 insertion in the Bradyrhizobium japonicum opuB gene causes slow growth and delayed and ineffective nodulation on soybeans.</title>
        <authorList>
            <person name="Wiedemann G."/>
            <person name="Mueller P."/>
        </authorList>
    </citation>
    <scope>NUCLEOTIDE SEQUENCE</scope>
    <source>
        <strain evidence="7">USDA110spc4</strain>
    </source>
</reference>
<dbReference type="EMBL" id="AF521588">
    <property type="protein sequence ID" value="AAN40988.1"/>
    <property type="molecule type" value="Genomic_DNA"/>
</dbReference>
<dbReference type="CDD" id="cd03293">
    <property type="entry name" value="ABC_NrtD_SsuB_transporters"/>
    <property type="match status" value="1"/>
</dbReference>
<keyword evidence="2" id="KW-0813">Transport</keyword>
<evidence type="ECO:0000259" key="6">
    <source>
        <dbReference type="PROSITE" id="PS50893"/>
    </source>
</evidence>
<dbReference type="InterPro" id="IPR003593">
    <property type="entry name" value="AAA+_ATPase"/>
</dbReference>
<keyword evidence="3" id="KW-0547">Nucleotide-binding</keyword>
<dbReference type="SUPFAM" id="SSF52540">
    <property type="entry name" value="P-loop containing nucleoside triphosphate hydrolases"/>
    <property type="match status" value="1"/>
</dbReference>
<organism evidence="7">
    <name type="scientific">Bradyrhizobium japonicum</name>
    <dbReference type="NCBI Taxonomy" id="375"/>
    <lineage>
        <taxon>Bacteria</taxon>
        <taxon>Pseudomonadati</taxon>
        <taxon>Pseudomonadota</taxon>
        <taxon>Alphaproteobacteria</taxon>
        <taxon>Hyphomicrobiales</taxon>
        <taxon>Nitrobacteraceae</taxon>
        <taxon>Bradyrhizobium</taxon>
    </lineage>
</organism>
<comment type="function">
    <text evidence="5">Involved in beta-(1--&gt;2)glucan export. Transmembrane domains (TMD) form a pore in the inner membrane and the ATP-binding domain (NBD) is responsible for energy generation.</text>
</comment>
<dbReference type="GO" id="GO:0005524">
    <property type="term" value="F:ATP binding"/>
    <property type="evidence" value="ECO:0007669"/>
    <property type="project" value="UniProtKB-KW"/>
</dbReference>
<evidence type="ECO:0000256" key="5">
    <source>
        <dbReference type="ARBA" id="ARBA00024722"/>
    </source>
</evidence>
<comment type="similarity">
    <text evidence="1">Belongs to the ABC transporter superfamily.</text>
</comment>
<evidence type="ECO:0000256" key="1">
    <source>
        <dbReference type="ARBA" id="ARBA00005417"/>
    </source>
</evidence>
<protein>
    <submittedName>
        <fullName evidence="7">TauB protein</fullName>
    </submittedName>
</protein>